<keyword evidence="4 7" id="KW-0812">Transmembrane</keyword>
<name>A0A2Y8ZXS3_9MICO</name>
<evidence type="ECO:0000256" key="3">
    <source>
        <dbReference type="ARBA" id="ARBA00022475"/>
    </source>
</evidence>
<evidence type="ECO:0000256" key="6">
    <source>
        <dbReference type="ARBA" id="ARBA00023136"/>
    </source>
</evidence>
<feature type="transmembrane region" description="Helical" evidence="7">
    <location>
        <begin position="107"/>
        <end position="127"/>
    </location>
</feature>
<dbReference type="InterPro" id="IPR000515">
    <property type="entry name" value="MetI-like"/>
</dbReference>
<feature type="transmembrane region" description="Helical" evidence="7">
    <location>
        <begin position="139"/>
        <end position="162"/>
    </location>
</feature>
<feature type="transmembrane region" description="Helical" evidence="7">
    <location>
        <begin position="183"/>
        <end position="205"/>
    </location>
</feature>
<evidence type="ECO:0000313" key="10">
    <source>
        <dbReference type="Proteomes" id="UP000250028"/>
    </source>
</evidence>
<evidence type="ECO:0000256" key="4">
    <source>
        <dbReference type="ARBA" id="ARBA00022692"/>
    </source>
</evidence>
<organism evidence="9 10">
    <name type="scientific">Branchiibius hedensis</name>
    <dbReference type="NCBI Taxonomy" id="672460"/>
    <lineage>
        <taxon>Bacteria</taxon>
        <taxon>Bacillati</taxon>
        <taxon>Actinomycetota</taxon>
        <taxon>Actinomycetes</taxon>
        <taxon>Micrococcales</taxon>
        <taxon>Dermacoccaceae</taxon>
        <taxon>Branchiibius</taxon>
    </lineage>
</organism>
<dbReference type="PANTHER" id="PTHR32243:SF18">
    <property type="entry name" value="INNER MEMBRANE ABC TRANSPORTER PERMEASE PROTEIN YCJP"/>
    <property type="match status" value="1"/>
</dbReference>
<evidence type="ECO:0000256" key="7">
    <source>
        <dbReference type="RuleBase" id="RU363032"/>
    </source>
</evidence>
<dbReference type="RefSeq" id="WP_109687800.1">
    <property type="nucleotide sequence ID" value="NZ_QGDN01000001.1"/>
</dbReference>
<evidence type="ECO:0000259" key="8">
    <source>
        <dbReference type="PROSITE" id="PS50928"/>
    </source>
</evidence>
<dbReference type="SUPFAM" id="SSF161098">
    <property type="entry name" value="MetI-like"/>
    <property type="match status" value="1"/>
</dbReference>
<keyword evidence="6 7" id="KW-0472">Membrane</keyword>
<dbReference type="Proteomes" id="UP000250028">
    <property type="component" value="Unassembled WGS sequence"/>
</dbReference>
<dbReference type="EMBL" id="UESZ01000001">
    <property type="protein sequence ID" value="SSA36088.1"/>
    <property type="molecule type" value="Genomic_DNA"/>
</dbReference>
<dbReference type="PROSITE" id="PS50928">
    <property type="entry name" value="ABC_TM1"/>
    <property type="match status" value="1"/>
</dbReference>
<accession>A0A2Y8ZXS3</accession>
<feature type="transmembrane region" description="Helical" evidence="7">
    <location>
        <begin position="242"/>
        <end position="263"/>
    </location>
</feature>
<sequence length="278" mass="30481">MTAITARKGRTRGWNAVAILLAIVWVFPVYWIVNSSLQPTEKLRGTTPAFFPSFDFSAYGRVFGPDFLASLRLSLTVTLMAIIASVICAFIAAVAISRFRFRGRISFILVVLAVQMIPPEALFISQYKMLADWNLYNTAFGLALLYTAMILPFTIWMLRGFVDGVPLELEEAAMVDGCSRIGAFFRVTFPLLAPGLVACSVYGFLQAWNEYTLAVVVMDPNNRTLPLWLRGLSSVSNQAVDWPAVMAGATLVAVPVIVFFMIVQNKMASGLVSGAVKG</sequence>
<reference evidence="10" key="1">
    <citation type="submission" date="2016-10" db="EMBL/GenBank/DDBJ databases">
        <authorList>
            <person name="Varghese N."/>
            <person name="Submissions S."/>
        </authorList>
    </citation>
    <scope>NUCLEOTIDE SEQUENCE [LARGE SCALE GENOMIC DNA]</scope>
    <source>
        <strain evidence="10">DSM 22951</strain>
    </source>
</reference>
<dbReference type="PANTHER" id="PTHR32243">
    <property type="entry name" value="MALTOSE TRANSPORT SYSTEM PERMEASE-RELATED"/>
    <property type="match status" value="1"/>
</dbReference>
<dbReference type="InterPro" id="IPR035906">
    <property type="entry name" value="MetI-like_sf"/>
</dbReference>
<evidence type="ECO:0000256" key="1">
    <source>
        <dbReference type="ARBA" id="ARBA00004651"/>
    </source>
</evidence>
<dbReference type="Pfam" id="PF00528">
    <property type="entry name" value="BPD_transp_1"/>
    <property type="match status" value="1"/>
</dbReference>
<feature type="domain" description="ABC transmembrane type-1" evidence="8">
    <location>
        <begin position="71"/>
        <end position="263"/>
    </location>
</feature>
<dbReference type="OrthoDB" id="3817793at2"/>
<dbReference type="AlphaFoldDB" id="A0A2Y8ZXS3"/>
<keyword evidence="10" id="KW-1185">Reference proteome</keyword>
<evidence type="ECO:0000313" key="9">
    <source>
        <dbReference type="EMBL" id="SSA36088.1"/>
    </source>
</evidence>
<dbReference type="InterPro" id="IPR050901">
    <property type="entry name" value="BP-dep_ABC_trans_perm"/>
</dbReference>
<protein>
    <submittedName>
        <fullName evidence="9">Carbohydrate ABC transporter membrane protein 2, CUT1 family</fullName>
    </submittedName>
</protein>
<comment type="subcellular location">
    <subcellularLocation>
        <location evidence="1 7">Cell membrane</location>
        <topology evidence="1 7">Multi-pass membrane protein</topology>
    </subcellularLocation>
</comment>
<gene>
    <name evidence="9" type="ORF">SAMN04489750_3468</name>
</gene>
<feature type="transmembrane region" description="Helical" evidence="7">
    <location>
        <begin position="73"/>
        <end position="95"/>
    </location>
</feature>
<dbReference type="GO" id="GO:0005886">
    <property type="term" value="C:plasma membrane"/>
    <property type="evidence" value="ECO:0007669"/>
    <property type="project" value="UniProtKB-SubCell"/>
</dbReference>
<dbReference type="CDD" id="cd06261">
    <property type="entry name" value="TM_PBP2"/>
    <property type="match status" value="1"/>
</dbReference>
<keyword evidence="3" id="KW-1003">Cell membrane</keyword>
<keyword evidence="5 7" id="KW-1133">Transmembrane helix</keyword>
<evidence type="ECO:0000256" key="2">
    <source>
        <dbReference type="ARBA" id="ARBA00022448"/>
    </source>
</evidence>
<dbReference type="Gene3D" id="1.10.3720.10">
    <property type="entry name" value="MetI-like"/>
    <property type="match status" value="1"/>
</dbReference>
<comment type="similarity">
    <text evidence="7">Belongs to the binding-protein-dependent transport system permease family.</text>
</comment>
<proteinExistence type="inferred from homology"/>
<dbReference type="GO" id="GO:0055085">
    <property type="term" value="P:transmembrane transport"/>
    <property type="evidence" value="ECO:0007669"/>
    <property type="project" value="InterPro"/>
</dbReference>
<keyword evidence="2 7" id="KW-0813">Transport</keyword>
<feature type="transmembrane region" description="Helical" evidence="7">
    <location>
        <begin position="12"/>
        <end position="33"/>
    </location>
</feature>
<evidence type="ECO:0000256" key="5">
    <source>
        <dbReference type="ARBA" id="ARBA00022989"/>
    </source>
</evidence>